<dbReference type="InterPro" id="IPR014968">
    <property type="entry name" value="XisI"/>
</dbReference>
<reference evidence="1 2" key="1">
    <citation type="submission" date="2021-03" db="EMBL/GenBank/DDBJ databases">
        <title>Fibrella sp. HMF5036 genome sequencing and assembly.</title>
        <authorList>
            <person name="Kang H."/>
            <person name="Kim H."/>
            <person name="Bae S."/>
            <person name="Joh K."/>
        </authorList>
    </citation>
    <scope>NUCLEOTIDE SEQUENCE [LARGE SCALE GENOMIC DNA]</scope>
    <source>
        <strain evidence="1 2">HMF5036</strain>
    </source>
</reference>
<dbReference type="RefSeq" id="WP_207336447.1">
    <property type="nucleotide sequence ID" value="NZ_JAFMYU010000012.1"/>
</dbReference>
<dbReference type="AlphaFoldDB" id="A0A939G8W0"/>
<evidence type="ECO:0000313" key="2">
    <source>
        <dbReference type="Proteomes" id="UP000664795"/>
    </source>
</evidence>
<name>A0A939G8W0_9BACT</name>
<proteinExistence type="predicted"/>
<evidence type="ECO:0000313" key="1">
    <source>
        <dbReference type="EMBL" id="MBO0932490.1"/>
    </source>
</evidence>
<dbReference type="EMBL" id="JAFMYU010000012">
    <property type="protein sequence ID" value="MBO0932490.1"/>
    <property type="molecule type" value="Genomic_DNA"/>
</dbReference>
<dbReference type="Gene3D" id="3.30.310.110">
    <property type="entry name" value="XisI-like"/>
    <property type="match status" value="1"/>
</dbReference>
<dbReference type="Pfam" id="PF08869">
    <property type="entry name" value="XisI"/>
    <property type="match status" value="1"/>
</dbReference>
<gene>
    <name evidence="1" type="ORF">J2I48_15870</name>
</gene>
<sequence length="116" mass="13184">MDSAQQISHYALIISQYLAEHQDQETSGEEYRRLVIADRDNHHYQLVAMGWATPSRFVDTLLIHIQLKADGKVWLLENTTELHVAEDLVSRGIAREAIVLGFHPPQYRALTGYAVA</sequence>
<organism evidence="1 2">
    <name type="scientific">Fibrella aquatilis</name>
    <dbReference type="NCBI Taxonomy" id="2817059"/>
    <lineage>
        <taxon>Bacteria</taxon>
        <taxon>Pseudomonadati</taxon>
        <taxon>Bacteroidota</taxon>
        <taxon>Cytophagia</taxon>
        <taxon>Cytophagales</taxon>
        <taxon>Spirosomataceae</taxon>
        <taxon>Fibrella</taxon>
    </lineage>
</organism>
<protein>
    <submittedName>
        <fullName evidence="1">XisI protein</fullName>
    </submittedName>
</protein>
<keyword evidence="2" id="KW-1185">Reference proteome</keyword>
<comment type="caution">
    <text evidence="1">The sequence shown here is derived from an EMBL/GenBank/DDBJ whole genome shotgun (WGS) entry which is preliminary data.</text>
</comment>
<dbReference type="Proteomes" id="UP000664795">
    <property type="component" value="Unassembled WGS sequence"/>
</dbReference>
<dbReference type="InterPro" id="IPR035943">
    <property type="entry name" value="XisI-like_sf"/>
</dbReference>
<accession>A0A939G8W0</accession>
<dbReference type="SUPFAM" id="SSF143847">
    <property type="entry name" value="XisI-like"/>
    <property type="match status" value="1"/>
</dbReference>